<evidence type="ECO:0000256" key="13">
    <source>
        <dbReference type="SAM" id="Phobius"/>
    </source>
</evidence>
<comment type="similarity">
    <text evidence="3 12">Belongs to the ExbD/TolR family.</text>
</comment>
<keyword evidence="7" id="KW-0997">Cell inner membrane</keyword>
<dbReference type="EMBL" id="CP047650">
    <property type="protein sequence ID" value="QHI98692.1"/>
    <property type="molecule type" value="Genomic_DNA"/>
</dbReference>
<feature type="transmembrane region" description="Helical" evidence="13">
    <location>
        <begin position="20"/>
        <end position="42"/>
    </location>
</feature>
<evidence type="ECO:0000256" key="7">
    <source>
        <dbReference type="ARBA" id="ARBA00022519"/>
    </source>
</evidence>
<keyword evidence="6" id="KW-1003">Cell membrane</keyword>
<sequence length="144" mass="14812">MAFGRLSRGPDAAPLSEINVTPLVDVMLVLVVVFLLTAPLLATSIRLDLPQAAAAPAPAAKAALQLVVDAAGQAFVEDKPLDDQALSARLLRIAADDPDTEVQLRADTAVPYGRVVALLGLAQQAGLAHVGFVALPQPPAAARP</sequence>
<evidence type="ECO:0000256" key="1">
    <source>
        <dbReference type="ARBA" id="ARBA00003540"/>
    </source>
</evidence>
<keyword evidence="15" id="KW-1185">Reference proteome</keyword>
<keyword evidence="9 12" id="KW-0653">Protein transport</keyword>
<dbReference type="GO" id="GO:0022857">
    <property type="term" value="F:transmembrane transporter activity"/>
    <property type="evidence" value="ECO:0007669"/>
    <property type="project" value="InterPro"/>
</dbReference>
<gene>
    <name evidence="14" type="ORF">GT347_12245</name>
</gene>
<evidence type="ECO:0000256" key="9">
    <source>
        <dbReference type="ARBA" id="ARBA00022927"/>
    </source>
</evidence>
<evidence type="ECO:0000256" key="3">
    <source>
        <dbReference type="ARBA" id="ARBA00005811"/>
    </source>
</evidence>
<dbReference type="InterPro" id="IPR003400">
    <property type="entry name" value="ExbD"/>
</dbReference>
<name>A0A857J6Q2_9BURK</name>
<comment type="subunit">
    <text evidence="4">The accessory proteins ExbB and ExbD seem to form a complex with TonB.</text>
</comment>
<reference evidence="14 15" key="1">
    <citation type="submission" date="2020-01" db="EMBL/GenBank/DDBJ databases">
        <title>Genome sequencing of strain KACC 21265.</title>
        <authorList>
            <person name="Heo J."/>
            <person name="Kim S.-J."/>
            <person name="Kim J.-S."/>
            <person name="Hong S.-B."/>
            <person name="Kwon S.-W."/>
        </authorList>
    </citation>
    <scope>NUCLEOTIDE SEQUENCE [LARGE SCALE GENOMIC DNA]</scope>
    <source>
        <strain evidence="14 15">KACC 21265</strain>
    </source>
</reference>
<evidence type="ECO:0000256" key="10">
    <source>
        <dbReference type="ARBA" id="ARBA00022989"/>
    </source>
</evidence>
<evidence type="ECO:0000256" key="6">
    <source>
        <dbReference type="ARBA" id="ARBA00022475"/>
    </source>
</evidence>
<keyword evidence="8 12" id="KW-0812">Transmembrane</keyword>
<dbReference type="RefSeq" id="WP_160552209.1">
    <property type="nucleotide sequence ID" value="NZ_CP047650.1"/>
</dbReference>
<evidence type="ECO:0000256" key="5">
    <source>
        <dbReference type="ARBA" id="ARBA00022448"/>
    </source>
</evidence>
<dbReference type="PANTHER" id="PTHR30558:SF12">
    <property type="entry name" value="BIOPOLYMER TRANSPORT PROTEIN EXBD"/>
    <property type="match status" value="1"/>
</dbReference>
<dbReference type="GO" id="GO:0015031">
    <property type="term" value="P:protein transport"/>
    <property type="evidence" value="ECO:0007669"/>
    <property type="project" value="UniProtKB-KW"/>
</dbReference>
<accession>A0A857J6Q2</accession>
<keyword evidence="5 12" id="KW-0813">Transport</keyword>
<comment type="subcellular location">
    <subcellularLocation>
        <location evidence="2">Cell inner membrane</location>
        <topology evidence="2">Single-pass type II membrane protein</topology>
    </subcellularLocation>
    <subcellularLocation>
        <location evidence="12">Cell membrane</location>
        <topology evidence="12">Single-pass type II membrane protein</topology>
    </subcellularLocation>
</comment>
<keyword evidence="10 13" id="KW-1133">Transmembrane helix</keyword>
<dbReference type="Pfam" id="PF02472">
    <property type="entry name" value="ExbD"/>
    <property type="match status" value="1"/>
</dbReference>
<evidence type="ECO:0000256" key="12">
    <source>
        <dbReference type="RuleBase" id="RU003879"/>
    </source>
</evidence>
<dbReference type="Proteomes" id="UP000464787">
    <property type="component" value="Chromosome"/>
</dbReference>
<evidence type="ECO:0000256" key="11">
    <source>
        <dbReference type="ARBA" id="ARBA00023136"/>
    </source>
</evidence>
<evidence type="ECO:0000256" key="4">
    <source>
        <dbReference type="ARBA" id="ARBA00011471"/>
    </source>
</evidence>
<dbReference type="GO" id="GO:0005886">
    <property type="term" value="C:plasma membrane"/>
    <property type="evidence" value="ECO:0007669"/>
    <property type="project" value="UniProtKB-SubCell"/>
</dbReference>
<protein>
    <submittedName>
        <fullName evidence="14">Biopolymer transporter ExbD</fullName>
    </submittedName>
</protein>
<proteinExistence type="inferred from homology"/>
<dbReference type="Gene3D" id="3.30.420.270">
    <property type="match status" value="1"/>
</dbReference>
<comment type="function">
    <text evidence="1">Involved in the TonB-dependent energy-dependent transport of various receptor-bound substrates.</text>
</comment>
<evidence type="ECO:0000256" key="8">
    <source>
        <dbReference type="ARBA" id="ARBA00022692"/>
    </source>
</evidence>
<organism evidence="14 15">
    <name type="scientific">Xylophilus rhododendri</name>
    <dbReference type="NCBI Taxonomy" id="2697032"/>
    <lineage>
        <taxon>Bacteria</taxon>
        <taxon>Pseudomonadati</taxon>
        <taxon>Pseudomonadota</taxon>
        <taxon>Betaproteobacteria</taxon>
        <taxon>Burkholderiales</taxon>
        <taxon>Xylophilus</taxon>
    </lineage>
</organism>
<dbReference type="PANTHER" id="PTHR30558">
    <property type="entry name" value="EXBD MEMBRANE COMPONENT OF PMF-DRIVEN MACROMOLECULE IMPORT SYSTEM"/>
    <property type="match status" value="1"/>
</dbReference>
<evidence type="ECO:0000313" key="14">
    <source>
        <dbReference type="EMBL" id="QHI98692.1"/>
    </source>
</evidence>
<evidence type="ECO:0000256" key="2">
    <source>
        <dbReference type="ARBA" id="ARBA00004249"/>
    </source>
</evidence>
<dbReference type="AlphaFoldDB" id="A0A857J6Q2"/>
<evidence type="ECO:0000313" key="15">
    <source>
        <dbReference type="Proteomes" id="UP000464787"/>
    </source>
</evidence>
<dbReference type="KEGG" id="xyk:GT347_12245"/>
<keyword evidence="11 13" id="KW-0472">Membrane</keyword>